<keyword evidence="1" id="KW-0812">Transmembrane</keyword>
<reference evidence="2 3" key="1">
    <citation type="submission" date="2020-02" db="EMBL/GenBank/DDBJ databases">
        <authorList>
            <person name="Ferguson B K."/>
        </authorList>
    </citation>
    <scope>NUCLEOTIDE SEQUENCE [LARGE SCALE GENOMIC DNA]</scope>
</reference>
<keyword evidence="3" id="KW-1185">Reference proteome</keyword>
<feature type="transmembrane region" description="Helical" evidence="1">
    <location>
        <begin position="78"/>
        <end position="101"/>
    </location>
</feature>
<protein>
    <submittedName>
        <fullName evidence="2">Uncharacterized protein</fullName>
    </submittedName>
</protein>
<sequence>MGDPEDSLRFPTDEEQMEIEGEPQVAQWNLLPEPKDLSTEQIERLLQGLEVDPFMDPDDLREVLLRRQHEMANGPFGFGYYILPLAFVVVGFFAFFGWKLYKSLKEREMKKEEKKRLKQKKKK</sequence>
<keyword evidence="1" id="KW-0472">Membrane</keyword>
<proteinExistence type="predicted"/>
<dbReference type="AlphaFoldDB" id="A0A6H5HG38"/>
<dbReference type="Proteomes" id="UP000479000">
    <property type="component" value="Unassembled WGS sequence"/>
</dbReference>
<organism evidence="2 3">
    <name type="scientific">Nesidiocoris tenuis</name>
    <dbReference type="NCBI Taxonomy" id="355587"/>
    <lineage>
        <taxon>Eukaryota</taxon>
        <taxon>Metazoa</taxon>
        <taxon>Ecdysozoa</taxon>
        <taxon>Arthropoda</taxon>
        <taxon>Hexapoda</taxon>
        <taxon>Insecta</taxon>
        <taxon>Pterygota</taxon>
        <taxon>Neoptera</taxon>
        <taxon>Paraneoptera</taxon>
        <taxon>Hemiptera</taxon>
        <taxon>Heteroptera</taxon>
        <taxon>Panheteroptera</taxon>
        <taxon>Cimicomorpha</taxon>
        <taxon>Miridae</taxon>
        <taxon>Dicyphina</taxon>
        <taxon>Nesidiocoris</taxon>
    </lineage>
</organism>
<keyword evidence="1" id="KW-1133">Transmembrane helix</keyword>
<evidence type="ECO:0000313" key="2">
    <source>
        <dbReference type="EMBL" id="CAB0016978.1"/>
    </source>
</evidence>
<gene>
    <name evidence="2" type="ORF">NTEN_LOCUS21094</name>
</gene>
<evidence type="ECO:0000313" key="3">
    <source>
        <dbReference type="Proteomes" id="UP000479000"/>
    </source>
</evidence>
<name>A0A6H5HG38_9HEMI</name>
<evidence type="ECO:0000256" key="1">
    <source>
        <dbReference type="SAM" id="Phobius"/>
    </source>
</evidence>
<dbReference type="EMBL" id="CADCXU010030637">
    <property type="protein sequence ID" value="CAB0016978.1"/>
    <property type="molecule type" value="Genomic_DNA"/>
</dbReference>
<accession>A0A6H5HG38</accession>